<dbReference type="InterPro" id="IPR011604">
    <property type="entry name" value="PDDEXK-like_dom_sf"/>
</dbReference>
<dbReference type="RefSeq" id="WP_345120041.1">
    <property type="nucleotide sequence ID" value="NZ_BAABAT010000001.1"/>
</dbReference>
<comment type="caution">
    <text evidence="1">The sequence shown here is derived from an EMBL/GenBank/DDBJ whole genome shotgun (WGS) entry which is preliminary data.</text>
</comment>
<protein>
    <recommendedName>
        <fullName evidence="3">PD-(D/E)XK endonuclease-like domain-containing protein</fullName>
    </recommendedName>
</protein>
<keyword evidence="2" id="KW-1185">Reference proteome</keyword>
<reference evidence="2" key="1">
    <citation type="journal article" date="2019" name="Int. J. Syst. Evol. Microbiol.">
        <title>The Global Catalogue of Microorganisms (GCM) 10K type strain sequencing project: providing services to taxonomists for standard genome sequencing and annotation.</title>
        <authorList>
            <consortium name="The Broad Institute Genomics Platform"/>
            <consortium name="The Broad Institute Genome Sequencing Center for Infectious Disease"/>
            <person name="Wu L."/>
            <person name="Ma J."/>
        </authorList>
    </citation>
    <scope>NUCLEOTIDE SEQUENCE [LARGE SCALE GENOMIC DNA]</scope>
    <source>
        <strain evidence="2">JCM 17441</strain>
    </source>
</reference>
<evidence type="ECO:0008006" key="3">
    <source>
        <dbReference type="Google" id="ProtNLM"/>
    </source>
</evidence>
<organism evidence="1 2">
    <name type="scientific">Dactylosporangium darangshiense</name>
    <dbReference type="NCBI Taxonomy" id="579108"/>
    <lineage>
        <taxon>Bacteria</taxon>
        <taxon>Bacillati</taxon>
        <taxon>Actinomycetota</taxon>
        <taxon>Actinomycetes</taxon>
        <taxon>Micromonosporales</taxon>
        <taxon>Micromonosporaceae</taxon>
        <taxon>Dactylosporangium</taxon>
    </lineage>
</organism>
<evidence type="ECO:0000313" key="1">
    <source>
        <dbReference type="EMBL" id="GAA4243227.1"/>
    </source>
</evidence>
<sequence>MTDLIEVSYTGDLLAHRRCRRAWAFEKHVGVHPYEQVQAMEGFMIHHAMQWLTDRHRATGAHADVASLTAQLNSYFLVLWSRGIRTTFASKQETVDRVTRHLYDVEADAPHPEVLAAVEGAQHEEYPLRSVRKVVPELYGGKSKILLTGILDVVIQQKNTLTYPLQWRWTDKAAMLGEVIDVPDQAAVGDTEIWDYKGTRLRQNRSRDDYVRQVVTYAGLLQDRIGLPRRCVLFFTNEKPGSGRRLLSIPIDQEVIDASFAWTLEQVRELRNTVLQIQQDPLSIDGGDLTKQHLPMAQRVDQDLKAQCTACGQRFDCDAYRAFLTAGGADPNDIDRLNVNKN</sequence>
<gene>
    <name evidence="1" type="ORF">GCM10022255_001390</name>
</gene>
<evidence type="ECO:0000313" key="2">
    <source>
        <dbReference type="Proteomes" id="UP001500620"/>
    </source>
</evidence>
<name>A0ABP8CU03_9ACTN</name>
<dbReference type="Proteomes" id="UP001500620">
    <property type="component" value="Unassembled WGS sequence"/>
</dbReference>
<accession>A0ABP8CU03</accession>
<dbReference type="Gene3D" id="3.90.320.10">
    <property type="match status" value="1"/>
</dbReference>
<proteinExistence type="predicted"/>
<dbReference type="EMBL" id="BAABAT010000001">
    <property type="protein sequence ID" value="GAA4243227.1"/>
    <property type="molecule type" value="Genomic_DNA"/>
</dbReference>